<dbReference type="InterPro" id="IPR018865">
    <property type="entry name" value="STK19-like"/>
</dbReference>
<evidence type="ECO:0000256" key="2">
    <source>
        <dbReference type="SAM" id="MobiDB-lite"/>
    </source>
</evidence>
<evidence type="ECO:0000313" key="4">
    <source>
        <dbReference type="Proteomes" id="UP000095751"/>
    </source>
</evidence>
<feature type="compositionally biased region" description="Polar residues" evidence="2">
    <location>
        <begin position="98"/>
        <end position="107"/>
    </location>
</feature>
<sequence length="485" mass="55099">MASTTSSKATTEMAVEMAVEMGGGGKSKSDDTSLVKQKQPTTINNKRRRIIVKTKIKIKMTTNTTKIRTGGGKIMVRNNNHHGKKKTTTTDNTTNITARNSLLTINSRKGHSFSRHGSGTAGTLSGLPKSSTTSFGLPSFQHRTSDDDNNSNDNEKFTNNELSFFRENNKYDGRQDHQQQQQQQQDEEDIPSDTLMAINSLIQGSRGLHIPISNGGSIQAVLESQIYSIFNDDHASCVNTEILELIHNNKLRRIYCQGNISTSSTSTAYILTEDYVKAIWDAQYQSQQYDVANKTTTTATATIISKSDEIITWFVSNLHFWTNVTISESDLRDKWENYNNKNDNKKDNTSSIFVDADAGDDDDNNNNINCCSIHHLIKYLQESNYLIRDTNDNHNFCRGHQQEQYYYFWLPQWGVVLKGWNEARQQLLNFIARTGGTKKEVSKANILQKNRHSYISTDFLLNELLHRERIRIIERPFGNIPFLTI</sequence>
<evidence type="ECO:0000256" key="1">
    <source>
        <dbReference type="ARBA" id="ARBA00093458"/>
    </source>
</evidence>
<name>A0A1E7FD66_9STRA</name>
<dbReference type="PANTHER" id="PTHR15243">
    <property type="entry name" value="SERINE/THREONINE-PROTEIN KINASE 19"/>
    <property type="match status" value="1"/>
</dbReference>
<dbReference type="KEGG" id="fcy:FRACYDRAFT_238684"/>
<feature type="region of interest" description="Disordered" evidence="2">
    <location>
        <begin position="71"/>
        <end position="157"/>
    </location>
</feature>
<dbReference type="InParanoid" id="A0A1E7FD66"/>
<dbReference type="AlphaFoldDB" id="A0A1E7FD66"/>
<dbReference type="OrthoDB" id="47758at2759"/>
<proteinExistence type="inferred from homology"/>
<gene>
    <name evidence="3" type="ORF">FRACYDRAFT_238684</name>
</gene>
<dbReference type="EMBL" id="KV784358">
    <property type="protein sequence ID" value="OEU16097.1"/>
    <property type="molecule type" value="Genomic_DNA"/>
</dbReference>
<keyword evidence="4" id="KW-1185">Reference proteome</keyword>
<evidence type="ECO:0000313" key="3">
    <source>
        <dbReference type="EMBL" id="OEU16097.1"/>
    </source>
</evidence>
<dbReference type="PANTHER" id="PTHR15243:SF0">
    <property type="entry name" value="SERINE_THREONINE-PROTEIN KINASE 19"/>
    <property type="match status" value="1"/>
</dbReference>
<reference evidence="3 4" key="1">
    <citation type="submission" date="2016-09" db="EMBL/GenBank/DDBJ databases">
        <title>Extensive genetic diversity and differential bi-allelic expression allows diatom success in the polar Southern Ocean.</title>
        <authorList>
            <consortium name="DOE Joint Genome Institute"/>
            <person name="Mock T."/>
            <person name="Otillar R.P."/>
            <person name="Strauss J."/>
            <person name="Dupont C."/>
            <person name="Frickenhaus S."/>
            <person name="Maumus F."/>
            <person name="Mcmullan M."/>
            <person name="Sanges R."/>
            <person name="Schmutz J."/>
            <person name="Toseland A."/>
            <person name="Valas R."/>
            <person name="Veluchamy A."/>
            <person name="Ward B.J."/>
            <person name="Allen A."/>
            <person name="Barry K."/>
            <person name="Falciatore A."/>
            <person name="Ferrante M."/>
            <person name="Fortunato A.E."/>
            <person name="Gloeckner G."/>
            <person name="Gruber A."/>
            <person name="Hipkin R."/>
            <person name="Janech M."/>
            <person name="Kroth P."/>
            <person name="Leese F."/>
            <person name="Lindquist E."/>
            <person name="Lyon B.R."/>
            <person name="Martin J."/>
            <person name="Mayer C."/>
            <person name="Parker M."/>
            <person name="Quesneville H."/>
            <person name="Raymond J."/>
            <person name="Uhlig C."/>
            <person name="Valentin K.U."/>
            <person name="Worden A.Z."/>
            <person name="Armbrust E.V."/>
            <person name="Bowler C."/>
            <person name="Green B."/>
            <person name="Moulton V."/>
            <person name="Van Oosterhout C."/>
            <person name="Grigoriev I."/>
        </authorList>
    </citation>
    <scope>NUCLEOTIDE SEQUENCE [LARGE SCALE GENOMIC DNA]</scope>
    <source>
        <strain evidence="3 4">CCMP1102</strain>
    </source>
</reference>
<dbReference type="Proteomes" id="UP000095751">
    <property type="component" value="Unassembled WGS sequence"/>
</dbReference>
<protein>
    <submittedName>
        <fullName evidence="3">Uncharacterized protein</fullName>
    </submittedName>
</protein>
<feature type="region of interest" description="Disordered" evidence="2">
    <location>
        <begin position="21"/>
        <end position="42"/>
    </location>
</feature>
<comment type="similarity">
    <text evidence="1">Belongs to the STK19 family.</text>
</comment>
<dbReference type="Pfam" id="PF10494">
    <property type="entry name" value="Stk19"/>
    <property type="match status" value="1"/>
</dbReference>
<accession>A0A1E7FD66</accession>
<organism evidence="3 4">
    <name type="scientific">Fragilariopsis cylindrus CCMP1102</name>
    <dbReference type="NCBI Taxonomy" id="635003"/>
    <lineage>
        <taxon>Eukaryota</taxon>
        <taxon>Sar</taxon>
        <taxon>Stramenopiles</taxon>
        <taxon>Ochrophyta</taxon>
        <taxon>Bacillariophyta</taxon>
        <taxon>Bacillariophyceae</taxon>
        <taxon>Bacillariophycidae</taxon>
        <taxon>Bacillariales</taxon>
        <taxon>Bacillariaceae</taxon>
        <taxon>Fragilariopsis</taxon>
    </lineage>
</organism>
<feature type="compositionally biased region" description="Polar residues" evidence="2">
    <location>
        <begin position="115"/>
        <end position="136"/>
    </location>
</feature>